<comment type="caution">
    <text evidence="1">The sequence shown here is derived from an EMBL/GenBank/DDBJ whole genome shotgun (WGS) entry which is preliminary data.</text>
</comment>
<dbReference type="GeneID" id="98295327"/>
<proteinExistence type="predicted"/>
<sequence>MLSDETFHVDLRNESPFPNGGTITCVCTIPILKPHALNFTYDESSNETFTARYRGTLYFQEFEQVTS</sequence>
<keyword evidence="2" id="KW-1185">Reference proteome</keyword>
<organism evidence="1 2">
    <name type="scientific">Bifidobacterium aquikefiri</name>
    <dbReference type="NCBI Taxonomy" id="1653207"/>
    <lineage>
        <taxon>Bacteria</taxon>
        <taxon>Bacillati</taxon>
        <taxon>Actinomycetota</taxon>
        <taxon>Actinomycetes</taxon>
        <taxon>Bifidobacteriales</taxon>
        <taxon>Bifidobacteriaceae</taxon>
        <taxon>Bifidobacterium</taxon>
    </lineage>
</organism>
<dbReference type="Proteomes" id="UP000216451">
    <property type="component" value="Unassembled WGS sequence"/>
</dbReference>
<protein>
    <submittedName>
        <fullName evidence="1">Uncharacterized protein</fullName>
    </submittedName>
</protein>
<dbReference type="EMBL" id="MWXA01000004">
    <property type="protein sequence ID" value="OZG67563.1"/>
    <property type="molecule type" value="Genomic_DNA"/>
</dbReference>
<gene>
    <name evidence="1" type="ORF">BAQU_0655</name>
</gene>
<evidence type="ECO:0000313" key="2">
    <source>
        <dbReference type="Proteomes" id="UP000216451"/>
    </source>
</evidence>
<dbReference type="AlphaFoldDB" id="A0A261G8N6"/>
<evidence type="ECO:0000313" key="1">
    <source>
        <dbReference type="EMBL" id="OZG67563.1"/>
    </source>
</evidence>
<name>A0A261G8N6_9BIFI</name>
<dbReference type="RefSeq" id="WP_094692735.1">
    <property type="nucleotide sequence ID" value="NZ_JBDNSG010000024.1"/>
</dbReference>
<accession>A0A261G8N6</accession>
<reference evidence="1 2" key="1">
    <citation type="journal article" date="2017" name="BMC Genomics">
        <title>Comparative genomic and phylogenomic analyses of the Bifidobacteriaceae family.</title>
        <authorList>
            <person name="Lugli G.A."/>
            <person name="Milani C."/>
            <person name="Turroni F."/>
            <person name="Duranti S."/>
            <person name="Mancabelli L."/>
            <person name="Mangifesta M."/>
            <person name="Ferrario C."/>
            <person name="Modesto M."/>
            <person name="Mattarelli P."/>
            <person name="Jiri K."/>
            <person name="van Sinderen D."/>
            <person name="Ventura M."/>
        </authorList>
    </citation>
    <scope>NUCLEOTIDE SEQUENCE [LARGE SCALE GENOMIC DNA]</scope>
    <source>
        <strain evidence="1 2">LMG 28769</strain>
    </source>
</reference>